<organism evidence="2 3">
    <name type="scientific">Mycolicibacterium fluoranthenivorans</name>
    <dbReference type="NCBI Taxonomy" id="258505"/>
    <lineage>
        <taxon>Bacteria</taxon>
        <taxon>Bacillati</taxon>
        <taxon>Actinomycetota</taxon>
        <taxon>Actinomycetes</taxon>
        <taxon>Mycobacteriales</taxon>
        <taxon>Mycobacteriaceae</taxon>
        <taxon>Mycolicibacterium</taxon>
    </lineage>
</organism>
<dbReference type="Proteomes" id="UP000547444">
    <property type="component" value="Unassembled WGS sequence"/>
</dbReference>
<dbReference type="EMBL" id="JAANOW010000002">
    <property type="protein sequence ID" value="NIH97395.1"/>
    <property type="molecule type" value="Genomic_DNA"/>
</dbReference>
<dbReference type="InterPro" id="IPR018723">
    <property type="entry name" value="DUF2254_membrane"/>
</dbReference>
<comment type="caution">
    <text evidence="2">The sequence shown here is derived from an EMBL/GenBank/DDBJ whole genome shotgun (WGS) entry which is preliminary data.</text>
</comment>
<keyword evidence="1" id="KW-1133">Transmembrane helix</keyword>
<feature type="transmembrane region" description="Helical" evidence="1">
    <location>
        <begin position="67"/>
        <end position="90"/>
    </location>
</feature>
<dbReference type="Pfam" id="PF10011">
    <property type="entry name" value="DUF2254"/>
    <property type="match status" value="1"/>
</dbReference>
<evidence type="ECO:0000313" key="3">
    <source>
        <dbReference type="Proteomes" id="UP000547444"/>
    </source>
</evidence>
<accession>A0A7X5U2Y5</accession>
<proteinExistence type="predicted"/>
<feature type="transmembrane region" description="Helical" evidence="1">
    <location>
        <begin position="149"/>
        <end position="169"/>
    </location>
</feature>
<keyword evidence="3" id="KW-1185">Reference proteome</keyword>
<keyword evidence="1" id="KW-0812">Transmembrane</keyword>
<sequence>MNAITRRWAAFADALHSRLWPIPAAAVVAAIGVGVALTNLEELYGRGLPPALSDHLFGGDADAARSVLTVIAGSLMTVTSLTFSLTVLTLQLASSQFSPRLLRTFTGDRFVQGSLALLLATFAFALTVLRTVRAGPGDVEFVPQLSVTLAYLLAMTSVLTLVLFLAHLVREIRVESMVSTVHVEAGATMRRLLDPSAEIPIGAPPTPPPDAVLLTAGASGFLTRVDEVALLAAAQDTGTVVLIDREPGSSLIARTPIGYAWALASQPVLDKERVQELQARVARAVATGFERTSVDDLGYGLRQLTDVATKALSPGINDPTTAIHTLGHSAALLCEFAAHTLGPKCLLDDEDRVRVVLRRPGLAELLELAIGAPRHYGAGDVAVLDRVFALLRELAWCADQPEHRSAIHDQLERTRAVAARQTFDAAERNRMRDAAIRVEDALDGRWPPQ</sequence>
<gene>
    <name evidence="2" type="ORF">FHU31_004385</name>
</gene>
<keyword evidence="1" id="KW-0472">Membrane</keyword>
<reference evidence="2 3" key="1">
    <citation type="submission" date="2020-03" db="EMBL/GenBank/DDBJ databases">
        <title>Sequencing the genomes of 1000 actinobacteria strains.</title>
        <authorList>
            <person name="Klenk H.-P."/>
        </authorList>
    </citation>
    <scope>NUCLEOTIDE SEQUENCE [LARGE SCALE GENOMIC DNA]</scope>
    <source>
        <strain evidence="2 3">DSM 44556</strain>
    </source>
</reference>
<name>A0A7X5U2Y5_9MYCO</name>
<protein>
    <submittedName>
        <fullName evidence="2">Putative membrane protein</fullName>
    </submittedName>
</protein>
<dbReference type="RefSeq" id="WP_167162326.1">
    <property type="nucleotide sequence ID" value="NZ_JAANOW010000002.1"/>
</dbReference>
<evidence type="ECO:0000313" key="2">
    <source>
        <dbReference type="EMBL" id="NIH97395.1"/>
    </source>
</evidence>
<evidence type="ECO:0000256" key="1">
    <source>
        <dbReference type="SAM" id="Phobius"/>
    </source>
</evidence>
<feature type="transmembrane region" description="Helical" evidence="1">
    <location>
        <begin position="110"/>
        <end position="129"/>
    </location>
</feature>
<feature type="transmembrane region" description="Helical" evidence="1">
    <location>
        <begin position="20"/>
        <end position="40"/>
    </location>
</feature>
<dbReference type="AlphaFoldDB" id="A0A7X5U2Y5"/>